<dbReference type="Proteomes" id="UP000601435">
    <property type="component" value="Unassembled WGS sequence"/>
</dbReference>
<accession>A0A812IMJ0</accession>
<protein>
    <submittedName>
        <fullName evidence="1">Uncharacterized protein</fullName>
    </submittedName>
</protein>
<comment type="caution">
    <text evidence="1">The sequence shown here is derived from an EMBL/GenBank/DDBJ whole genome shotgun (WGS) entry which is preliminary data.</text>
</comment>
<dbReference type="OrthoDB" id="412878at2759"/>
<sequence length="328" mass="38001">MAMAMAPCAGDPIVLVRDSFKHYIEAVLQHLTELQRRWHPVDMPRKWASSKQVEELAALCRECGLASAKAVVACDRVLRRQIQEPQQNCDRSRLEDSPAAATDQREELRQLMAKRLQRAFRGFQQRRRRSKQKVGKVLATSLVRCLTAQIQQSLHHWRSGVTRQHAADVIAKAAQGWLSRRCAYRAAKLFHALRCAENQRSFRLMRRHFAAWTWKLEFYQRWAKREEDLALTSVDAVEKQRDFWWLFPSDGKTAVAKAQFAWFKKRLAWLAWVSAMSIEGKTWCGPIAEVHACLPLFLLVCKFAAVAHPPWSVLSFSCHQKVMLIYFT</sequence>
<evidence type="ECO:0000313" key="2">
    <source>
        <dbReference type="Proteomes" id="UP000601435"/>
    </source>
</evidence>
<dbReference type="PROSITE" id="PS50096">
    <property type="entry name" value="IQ"/>
    <property type="match status" value="1"/>
</dbReference>
<dbReference type="AlphaFoldDB" id="A0A812IMJ0"/>
<organism evidence="1 2">
    <name type="scientific">Symbiodinium necroappetens</name>
    <dbReference type="NCBI Taxonomy" id="1628268"/>
    <lineage>
        <taxon>Eukaryota</taxon>
        <taxon>Sar</taxon>
        <taxon>Alveolata</taxon>
        <taxon>Dinophyceae</taxon>
        <taxon>Suessiales</taxon>
        <taxon>Symbiodiniaceae</taxon>
        <taxon>Symbiodinium</taxon>
    </lineage>
</organism>
<name>A0A812IMJ0_9DINO</name>
<gene>
    <name evidence="1" type="ORF">SNEC2469_LOCUS345</name>
</gene>
<dbReference type="EMBL" id="CAJNJA010001448">
    <property type="protein sequence ID" value="CAE7159324.1"/>
    <property type="molecule type" value="Genomic_DNA"/>
</dbReference>
<keyword evidence="2" id="KW-1185">Reference proteome</keyword>
<reference evidence="1" key="1">
    <citation type="submission" date="2021-02" db="EMBL/GenBank/DDBJ databases">
        <authorList>
            <person name="Dougan E. K."/>
            <person name="Rhodes N."/>
            <person name="Thang M."/>
            <person name="Chan C."/>
        </authorList>
    </citation>
    <scope>NUCLEOTIDE SEQUENCE</scope>
</reference>
<proteinExistence type="predicted"/>
<evidence type="ECO:0000313" key="1">
    <source>
        <dbReference type="EMBL" id="CAE7159324.1"/>
    </source>
</evidence>